<dbReference type="RefSeq" id="WP_071083751.1">
    <property type="nucleotide sequence ID" value="NZ_MBLM01000108.1"/>
</dbReference>
<proteinExistence type="predicted"/>
<accession>A0A1S1QVH7</accession>
<reference evidence="4" key="1">
    <citation type="submission" date="2016-07" db="EMBL/GenBank/DDBJ databases">
        <title>Sequence Frankia sp. strain CcI1.17.</title>
        <authorList>
            <person name="Ghodhbane-Gtari F."/>
            <person name="Swanson E."/>
            <person name="Gueddou A."/>
            <person name="Morris K."/>
            <person name="Hezbri K."/>
            <person name="Ktari A."/>
            <person name="Nouioui I."/>
            <person name="Abebe-Akele F."/>
            <person name="Simpson S."/>
            <person name="Thomas K."/>
            <person name="Gtari M."/>
            <person name="Tisa L.S."/>
            <person name="Hurst S."/>
        </authorList>
    </citation>
    <scope>NUCLEOTIDE SEQUENCE [LARGE SCALE GENOMIC DNA]</scope>
    <source>
        <strain evidence="4">Cc1.17</strain>
    </source>
</reference>
<feature type="compositionally biased region" description="Basic and acidic residues" evidence="1">
    <location>
        <begin position="19"/>
        <end position="36"/>
    </location>
</feature>
<organism evidence="3 4">
    <name type="scientific">Parafrankia colletiae</name>
    <dbReference type="NCBI Taxonomy" id="573497"/>
    <lineage>
        <taxon>Bacteria</taxon>
        <taxon>Bacillati</taxon>
        <taxon>Actinomycetota</taxon>
        <taxon>Actinomycetes</taxon>
        <taxon>Frankiales</taxon>
        <taxon>Frankiaceae</taxon>
        <taxon>Parafrankia</taxon>
    </lineage>
</organism>
<evidence type="ECO:0000256" key="1">
    <source>
        <dbReference type="SAM" id="MobiDB-lite"/>
    </source>
</evidence>
<gene>
    <name evidence="3" type="ORF">CC117_02990</name>
</gene>
<evidence type="ECO:0000313" key="3">
    <source>
        <dbReference type="EMBL" id="OHV38713.1"/>
    </source>
</evidence>
<feature type="domain" description="IrrE N-terminal-like" evidence="2">
    <location>
        <begin position="7"/>
        <end position="58"/>
    </location>
</feature>
<protein>
    <recommendedName>
        <fullName evidence="2">IrrE N-terminal-like domain-containing protein</fullName>
    </recommendedName>
</protein>
<keyword evidence="4" id="KW-1185">Reference proteome</keyword>
<sequence>MLTASTRRPAGENWSIAHESGHLVRGHHDQGISRAERDQHEAVANAFAADTLLPREILDVVDWDRIA</sequence>
<evidence type="ECO:0000313" key="4">
    <source>
        <dbReference type="Proteomes" id="UP000179627"/>
    </source>
</evidence>
<dbReference type="Proteomes" id="UP000179627">
    <property type="component" value="Unassembled WGS sequence"/>
</dbReference>
<evidence type="ECO:0000259" key="2">
    <source>
        <dbReference type="Pfam" id="PF06114"/>
    </source>
</evidence>
<dbReference type="Gene3D" id="1.10.10.2910">
    <property type="match status" value="1"/>
</dbReference>
<feature type="region of interest" description="Disordered" evidence="1">
    <location>
        <begin position="1"/>
        <end position="36"/>
    </location>
</feature>
<dbReference type="EMBL" id="MBLM01000108">
    <property type="protein sequence ID" value="OHV38713.1"/>
    <property type="molecule type" value="Genomic_DNA"/>
</dbReference>
<dbReference type="AlphaFoldDB" id="A0A1S1QVH7"/>
<name>A0A1S1QVH7_9ACTN</name>
<dbReference type="Pfam" id="PF06114">
    <property type="entry name" value="Peptidase_M78"/>
    <property type="match status" value="1"/>
</dbReference>
<comment type="caution">
    <text evidence="3">The sequence shown here is derived from an EMBL/GenBank/DDBJ whole genome shotgun (WGS) entry which is preliminary data.</text>
</comment>
<dbReference type="InterPro" id="IPR010359">
    <property type="entry name" value="IrrE_HExxH"/>
</dbReference>